<dbReference type="GO" id="GO:0003676">
    <property type="term" value="F:nucleic acid binding"/>
    <property type="evidence" value="ECO:0007669"/>
    <property type="project" value="InterPro"/>
</dbReference>
<dbReference type="SUPFAM" id="SSF52540">
    <property type="entry name" value="P-loop containing nucleoside triphosphate hydrolases"/>
    <property type="match status" value="1"/>
</dbReference>
<dbReference type="InterPro" id="IPR027417">
    <property type="entry name" value="P-loop_NTPase"/>
</dbReference>
<dbReference type="PROSITE" id="PS51192">
    <property type="entry name" value="HELICASE_ATP_BIND_1"/>
    <property type="match status" value="1"/>
</dbReference>
<organism evidence="9 10">
    <name type="scientific">Hyaloscypha hepaticicola</name>
    <dbReference type="NCBI Taxonomy" id="2082293"/>
    <lineage>
        <taxon>Eukaryota</taxon>
        <taxon>Fungi</taxon>
        <taxon>Dikarya</taxon>
        <taxon>Ascomycota</taxon>
        <taxon>Pezizomycotina</taxon>
        <taxon>Leotiomycetes</taxon>
        <taxon>Helotiales</taxon>
        <taxon>Hyaloscyphaceae</taxon>
        <taxon>Hyaloscypha</taxon>
    </lineage>
</organism>
<keyword evidence="2" id="KW-0547">Nucleotide-binding</keyword>
<keyword evidence="3" id="KW-0067">ATP-binding</keyword>
<dbReference type="GO" id="GO:0009378">
    <property type="term" value="F:four-way junction helicase activity"/>
    <property type="evidence" value="ECO:0007669"/>
    <property type="project" value="TreeGrafter"/>
</dbReference>
<dbReference type="AlphaFoldDB" id="A0A2J6PQL9"/>
<accession>A0A2J6PQL9</accession>
<feature type="compositionally biased region" description="Polar residues" evidence="6">
    <location>
        <begin position="40"/>
        <end position="49"/>
    </location>
</feature>
<keyword evidence="10" id="KW-1185">Reference proteome</keyword>
<dbReference type="PROSITE" id="PS51194">
    <property type="entry name" value="HELICASE_CTER"/>
    <property type="match status" value="1"/>
</dbReference>
<dbReference type="GO" id="GO:0000724">
    <property type="term" value="P:double-strand break repair via homologous recombination"/>
    <property type="evidence" value="ECO:0007669"/>
    <property type="project" value="TreeGrafter"/>
</dbReference>
<feature type="region of interest" description="Disordered" evidence="6">
    <location>
        <begin position="1"/>
        <end position="52"/>
    </location>
</feature>
<feature type="domain" description="Helicase ATP-binding" evidence="7">
    <location>
        <begin position="754"/>
        <end position="912"/>
    </location>
</feature>
<dbReference type="SMART" id="SM00487">
    <property type="entry name" value="DEXDc"/>
    <property type="match status" value="1"/>
</dbReference>
<reference evidence="9 10" key="1">
    <citation type="submission" date="2016-05" db="EMBL/GenBank/DDBJ databases">
        <title>A degradative enzymes factory behind the ericoid mycorrhizal symbiosis.</title>
        <authorList>
            <consortium name="DOE Joint Genome Institute"/>
            <person name="Martino E."/>
            <person name="Morin E."/>
            <person name="Grelet G."/>
            <person name="Kuo A."/>
            <person name="Kohler A."/>
            <person name="Daghino S."/>
            <person name="Barry K."/>
            <person name="Choi C."/>
            <person name="Cichocki N."/>
            <person name="Clum A."/>
            <person name="Copeland A."/>
            <person name="Hainaut M."/>
            <person name="Haridas S."/>
            <person name="Labutti K."/>
            <person name="Lindquist E."/>
            <person name="Lipzen A."/>
            <person name="Khouja H.-R."/>
            <person name="Murat C."/>
            <person name="Ohm R."/>
            <person name="Olson A."/>
            <person name="Spatafora J."/>
            <person name="Veneault-Fourrey C."/>
            <person name="Henrissat B."/>
            <person name="Grigoriev I."/>
            <person name="Martin F."/>
            <person name="Perotto S."/>
        </authorList>
    </citation>
    <scope>NUCLEOTIDE SEQUENCE [LARGE SCALE GENOMIC DNA]</scope>
    <source>
        <strain evidence="9 10">UAMH 7357</strain>
    </source>
</reference>
<sequence length="1018" mass="113123">MSFELGQSDSVLSSTSAARRTGPWALPSRPPGPTLAPSPSRRSTGSVRASHSCRARRWPFSPPLRATAAYYDIIEQAGIVRDLNSSRTERVPWLEKTGFPAYLAGLQDSQIKSAYKLPPKDPVKATDSDRDLARILAAAQALLSQAYQLYSKTSPDCKMTQQRANILNEFYTGASGQAGGFRYRKDPSTLTEYFRVWQQLLAYYWRVVWAKEDYFTTSSQPEPELEGQQGQQGQGLLPNALQPTPSQAQASKAVLAALALDLDEDEDQLLLQHAVRKLCLALICQQVSSTPFQSPVISFCTMLSRAAVHGKAKPAELAEPGHGAWQEPGNFNHYLSALTWTAQLVIFDYTCFQEQDDEAQIPVFLAKWRLYLFAVSKQLLVKHQTIWSLDGQTVLYRGVNLQLSHIGQLVLSEYQQAHTLLYDELMFNTGSLSLLESWRLQDDLDLQCYSGSWLQHPQNADLLAGADLVLLRQIQGQADLQVLFIYKAATSSSQPAALDPVAIDVYEAHVQDFLKRLLVLCHVTSGQPLYQPELLSIRWQNTDRQCHILLWEKLPKALISPYLWAKLDGTVWPDSTLSSCLVQACTRAQVPRLHTTNWRHFSTAIYKEKFSRKEQANFGLDNSSQDNNKLGENEQNLAAIVIQSNHSFHTFNLDYTGATALTTNALLHRGHRASQAWQQFFRFDQTLQGKRPRGASDAAVLAATSSLASRVRKGCFQPVYMYTEAELLATARQLYNDLALQLRNTGQREALLAILGPRPAEQVVVVAGTGAGKTLVALLSATVVHARTTLFLLPIVALRGDMLRRCQQVGIRSLVWSVEFRETALLVFVAVESACTEQFLDYAKGLALQQQLDRIIIDECHLTITASDYRPCMSQLGWHVQQVPAQTVWLTATLPPALQEEFIQQNKLVRPRVVRESTNRSNIKEAAGELGQILNYPIYISTSGTATTKAAIITSWLADPSQPAIAATSALGLGFDYPYIHWIIHAGAPARTTAFAQESGRAGRNGRQAFSIILLNAA</sequence>
<dbReference type="GO" id="GO:0005737">
    <property type="term" value="C:cytoplasm"/>
    <property type="evidence" value="ECO:0007669"/>
    <property type="project" value="TreeGrafter"/>
</dbReference>
<evidence type="ECO:0000256" key="1">
    <source>
        <dbReference type="ARBA" id="ARBA00005446"/>
    </source>
</evidence>
<dbReference type="GO" id="GO:0043138">
    <property type="term" value="F:3'-5' DNA helicase activity"/>
    <property type="evidence" value="ECO:0007669"/>
    <property type="project" value="UniProtKB-EC"/>
</dbReference>
<evidence type="ECO:0000313" key="9">
    <source>
        <dbReference type="EMBL" id="PMD16281.1"/>
    </source>
</evidence>
<dbReference type="Proteomes" id="UP000235672">
    <property type="component" value="Unassembled WGS sequence"/>
</dbReference>
<evidence type="ECO:0000259" key="7">
    <source>
        <dbReference type="PROSITE" id="PS51192"/>
    </source>
</evidence>
<dbReference type="PANTHER" id="PTHR13710:SF154">
    <property type="entry name" value="RECQ HELICASE, PUTATIVE (AFU_ORTHOLOGUE AFUA_6G14720)-RELATED"/>
    <property type="match status" value="1"/>
</dbReference>
<dbReference type="OrthoDB" id="3438035at2759"/>
<name>A0A2J6PQL9_9HELO</name>
<evidence type="ECO:0000313" key="10">
    <source>
        <dbReference type="Proteomes" id="UP000235672"/>
    </source>
</evidence>
<dbReference type="STRING" id="1745343.A0A2J6PQL9"/>
<feature type="domain" description="Helicase C-terminal" evidence="8">
    <location>
        <begin position="897"/>
        <end position="1018"/>
    </location>
</feature>
<dbReference type="GO" id="GO:0005524">
    <property type="term" value="F:ATP binding"/>
    <property type="evidence" value="ECO:0007669"/>
    <property type="project" value="UniProtKB-KW"/>
</dbReference>
<keyword evidence="9" id="KW-0378">Hydrolase</keyword>
<dbReference type="EMBL" id="KZ613507">
    <property type="protein sequence ID" value="PMD16281.1"/>
    <property type="molecule type" value="Genomic_DNA"/>
</dbReference>
<evidence type="ECO:0000256" key="6">
    <source>
        <dbReference type="SAM" id="MobiDB-lite"/>
    </source>
</evidence>
<comment type="catalytic activity">
    <reaction evidence="4">
        <text>Couples ATP hydrolysis with the unwinding of duplex DNA by translocating in the 3'-5' direction.</text>
        <dbReference type="EC" id="5.6.2.4"/>
    </reaction>
</comment>
<dbReference type="GO" id="GO:0005694">
    <property type="term" value="C:chromosome"/>
    <property type="evidence" value="ECO:0007669"/>
    <property type="project" value="TreeGrafter"/>
</dbReference>
<dbReference type="SMART" id="SM00490">
    <property type="entry name" value="HELICc"/>
    <property type="match status" value="1"/>
</dbReference>
<evidence type="ECO:0000256" key="3">
    <source>
        <dbReference type="ARBA" id="ARBA00022840"/>
    </source>
</evidence>
<dbReference type="InterPro" id="IPR011545">
    <property type="entry name" value="DEAD/DEAH_box_helicase_dom"/>
</dbReference>
<dbReference type="EC" id="5.6.2.4" evidence="5"/>
<feature type="region of interest" description="Disordered" evidence="6">
    <location>
        <begin position="219"/>
        <end position="243"/>
    </location>
</feature>
<dbReference type="PANTHER" id="PTHR13710">
    <property type="entry name" value="DNA HELICASE RECQ FAMILY MEMBER"/>
    <property type="match status" value="1"/>
</dbReference>
<dbReference type="Gene3D" id="3.40.50.300">
    <property type="entry name" value="P-loop containing nucleotide triphosphate hydrolases"/>
    <property type="match status" value="2"/>
</dbReference>
<dbReference type="Pfam" id="PF00271">
    <property type="entry name" value="Helicase_C"/>
    <property type="match status" value="1"/>
</dbReference>
<evidence type="ECO:0000256" key="2">
    <source>
        <dbReference type="ARBA" id="ARBA00022741"/>
    </source>
</evidence>
<evidence type="ECO:0000259" key="8">
    <source>
        <dbReference type="PROSITE" id="PS51194"/>
    </source>
</evidence>
<evidence type="ECO:0000256" key="5">
    <source>
        <dbReference type="ARBA" id="ARBA00034808"/>
    </source>
</evidence>
<dbReference type="InterPro" id="IPR001650">
    <property type="entry name" value="Helicase_C-like"/>
</dbReference>
<feature type="compositionally biased region" description="Polar residues" evidence="6">
    <location>
        <begin position="1"/>
        <end position="18"/>
    </location>
</feature>
<dbReference type="GO" id="GO:0016787">
    <property type="term" value="F:hydrolase activity"/>
    <property type="evidence" value="ECO:0007669"/>
    <property type="project" value="UniProtKB-KW"/>
</dbReference>
<feature type="compositionally biased region" description="Low complexity" evidence="6">
    <location>
        <begin position="220"/>
        <end position="238"/>
    </location>
</feature>
<protein>
    <recommendedName>
        <fullName evidence="5">DNA 3'-5' helicase</fullName>
        <ecNumber evidence="5">5.6.2.4</ecNumber>
    </recommendedName>
</protein>
<dbReference type="Pfam" id="PF00270">
    <property type="entry name" value="DEAD"/>
    <property type="match status" value="1"/>
</dbReference>
<proteinExistence type="inferred from homology"/>
<evidence type="ECO:0000256" key="4">
    <source>
        <dbReference type="ARBA" id="ARBA00034617"/>
    </source>
</evidence>
<gene>
    <name evidence="9" type="ORF">NA56DRAFT_663277</name>
</gene>
<dbReference type="InterPro" id="IPR014001">
    <property type="entry name" value="Helicase_ATP-bd"/>
</dbReference>
<comment type="similarity">
    <text evidence="1">Belongs to the helicase family. RecQ subfamily.</text>
</comment>